<dbReference type="InterPro" id="IPR011990">
    <property type="entry name" value="TPR-like_helical_dom_sf"/>
</dbReference>
<evidence type="ECO:0000256" key="1">
    <source>
        <dbReference type="ARBA" id="ARBA00022729"/>
    </source>
</evidence>
<dbReference type="PANTHER" id="PTHR16026:SF0">
    <property type="entry name" value="CARTILAGE ACIDIC PROTEIN 1"/>
    <property type="match status" value="1"/>
</dbReference>
<evidence type="ECO:0000256" key="2">
    <source>
        <dbReference type="SAM" id="MobiDB-lite"/>
    </source>
</evidence>
<feature type="transmembrane region" description="Helical" evidence="3">
    <location>
        <begin position="64"/>
        <end position="81"/>
    </location>
</feature>
<dbReference type="SUPFAM" id="SSF69318">
    <property type="entry name" value="Integrin alpha N-terminal domain"/>
    <property type="match status" value="1"/>
</dbReference>
<dbReference type="EMBL" id="CP042997">
    <property type="protein sequence ID" value="QEH34515.1"/>
    <property type="molecule type" value="Genomic_DNA"/>
</dbReference>
<proteinExistence type="predicted"/>
<organism evidence="5 6">
    <name type="scientific">Aquisphaera giovannonii</name>
    <dbReference type="NCBI Taxonomy" id="406548"/>
    <lineage>
        <taxon>Bacteria</taxon>
        <taxon>Pseudomonadati</taxon>
        <taxon>Planctomycetota</taxon>
        <taxon>Planctomycetia</taxon>
        <taxon>Isosphaerales</taxon>
        <taxon>Isosphaeraceae</taxon>
        <taxon>Aquisphaera</taxon>
    </lineage>
</organism>
<dbReference type="Pfam" id="PF13517">
    <property type="entry name" value="FG-GAP_3"/>
    <property type="match status" value="2"/>
</dbReference>
<dbReference type="PANTHER" id="PTHR16026">
    <property type="entry name" value="CARTILAGE ACIDIC PROTEIN 1"/>
    <property type="match status" value="1"/>
</dbReference>
<dbReference type="InterPro" id="IPR011519">
    <property type="entry name" value="UnbV_ASPIC"/>
</dbReference>
<dbReference type="InterPro" id="IPR013517">
    <property type="entry name" value="FG-GAP"/>
</dbReference>
<dbReference type="SUPFAM" id="SSF48452">
    <property type="entry name" value="TPR-like"/>
    <property type="match status" value="1"/>
</dbReference>
<dbReference type="Gene3D" id="1.25.40.10">
    <property type="entry name" value="Tetratricopeptide repeat domain"/>
    <property type="match status" value="1"/>
</dbReference>
<dbReference type="AlphaFoldDB" id="A0A5B9W380"/>
<reference evidence="5 6" key="1">
    <citation type="submission" date="2019-08" db="EMBL/GenBank/DDBJ databases">
        <title>Deep-cultivation of Planctomycetes and their phenomic and genomic characterization uncovers novel biology.</title>
        <authorList>
            <person name="Wiegand S."/>
            <person name="Jogler M."/>
            <person name="Boedeker C."/>
            <person name="Pinto D."/>
            <person name="Vollmers J."/>
            <person name="Rivas-Marin E."/>
            <person name="Kohn T."/>
            <person name="Peeters S.H."/>
            <person name="Heuer A."/>
            <person name="Rast P."/>
            <person name="Oberbeckmann S."/>
            <person name="Bunk B."/>
            <person name="Jeske O."/>
            <person name="Meyerdierks A."/>
            <person name="Storesund J.E."/>
            <person name="Kallscheuer N."/>
            <person name="Luecker S."/>
            <person name="Lage O.M."/>
            <person name="Pohl T."/>
            <person name="Merkel B.J."/>
            <person name="Hornburger P."/>
            <person name="Mueller R.-W."/>
            <person name="Bruemmer F."/>
            <person name="Labrenz M."/>
            <person name="Spormann A.M."/>
            <person name="Op den Camp H."/>
            <person name="Overmann J."/>
            <person name="Amann R."/>
            <person name="Jetten M.S.M."/>
            <person name="Mascher T."/>
            <person name="Medema M.H."/>
            <person name="Devos D.P."/>
            <person name="Kaster A.-K."/>
            <person name="Ovreas L."/>
            <person name="Rohde M."/>
            <person name="Galperin M.Y."/>
            <person name="Jogler C."/>
        </authorList>
    </citation>
    <scope>NUCLEOTIDE SEQUENCE [LARGE SCALE GENOMIC DNA]</scope>
    <source>
        <strain evidence="5 6">OJF2</strain>
    </source>
</reference>
<dbReference type="Pfam" id="PF07593">
    <property type="entry name" value="UnbV_ASPIC"/>
    <property type="match status" value="1"/>
</dbReference>
<evidence type="ECO:0000256" key="3">
    <source>
        <dbReference type="SAM" id="Phobius"/>
    </source>
</evidence>
<dbReference type="InterPro" id="IPR028994">
    <property type="entry name" value="Integrin_alpha_N"/>
</dbReference>
<keyword evidence="3" id="KW-1133">Transmembrane helix</keyword>
<sequence length="1031" mass="110884">MTPRGTSPPDDPEIRSGPGQAGSDDTPRPREPDPLGSSRVAWDTLEVWCAGPMGIRMRRRRRRLAIAAGLLALAWVAFTRLDARRSGEQLDLARREIGRGRFDAARRRLATLSARAGSLDGAADYWLGICESLDGHPDAAARAFDRVPPGFAFDAVGAYHEAKANLARGRLHPAERRLEEALEQDGPAREKIRDLLRRVYELEARFGDVKALVRGRLAAADDPLSDLRDLSNLDLSRLPYEGLKGALETAGAAAPDDARVWLGKARLALEAGRWDEADGWLRKCRHAGADAPVWRAQLEWARGSSRPADAIEAAGHLGAGALEPAARLELRAWLARRGGDAEAEAAATEAWLALEPGAIRAMERLVELAHRAGRPGRVAELRRRQGDVERAMAAYRLLLWREEPPRTPAERAALARLAEEAGLRHEARALFAWALKASPGAPAAREGLARLDRDDSARRWALELAAHALEPEATHAPGRPSGPGRATDGRPAFADEAESAGLRFVYDNAGTPLRQLPEPFGGGLAVLDVDGDGWLDVYCVQGGPYAADPGATPPSDAGDRLFRNRGDGSFEDITGRSGIGPSPRGHGHGVAVGDVDNDGLPDLLVTRWRSYALYRNLGGCRFQDATDRWGLGGRRDWPTSAAFADLDNDGDLDLYVCHYAAWDLDHPRICRDAKTGAYLNCNPLDAESLPDRLFRNDGGKFVDVSAESGIIDRDGRGLGVVAADLDGDGLVDLFVANDSSANFLFRNLGGMRFEEVGHLAGVASNASGIYQAGMGAAAGDIDADGLIDLAVTNFYGESTSFFRNLGGGLFTDATASIGLDVASRRLLGFGLGLFDANNDGRMDMATANGHVNDLRPNYPYLMPAQLLLNGDDGRLLDASGHAGAVWQVPRMGRGLAVGDLDNDGRQDVLILSHDQPLAYFHNRTAGGHFLVLRLEGSKSNRDAVGAKVTLIRPGGNRVAWRTGGGSYQSASDPRIHFGLGADARIEAVEVAWPSGRVDRRTGIEPDSGYLIREGHEVPERLDAIRGGPPRP</sequence>
<dbReference type="InterPro" id="IPR027039">
    <property type="entry name" value="Crtac1"/>
</dbReference>
<name>A0A5B9W380_9BACT</name>
<evidence type="ECO:0000313" key="5">
    <source>
        <dbReference type="EMBL" id="QEH34515.1"/>
    </source>
</evidence>
<keyword evidence="3" id="KW-0812">Transmembrane</keyword>
<evidence type="ECO:0000259" key="4">
    <source>
        <dbReference type="Pfam" id="PF07593"/>
    </source>
</evidence>
<dbReference type="Proteomes" id="UP000324233">
    <property type="component" value="Chromosome"/>
</dbReference>
<evidence type="ECO:0000313" key="6">
    <source>
        <dbReference type="Proteomes" id="UP000324233"/>
    </source>
</evidence>
<keyword evidence="6" id="KW-1185">Reference proteome</keyword>
<gene>
    <name evidence="5" type="ORF">OJF2_30550</name>
</gene>
<feature type="region of interest" description="Disordered" evidence="2">
    <location>
        <begin position="468"/>
        <end position="491"/>
    </location>
</feature>
<accession>A0A5B9W380</accession>
<feature type="domain" description="ASPIC/UnbV" evidence="4">
    <location>
        <begin position="943"/>
        <end position="1007"/>
    </location>
</feature>
<feature type="region of interest" description="Disordered" evidence="2">
    <location>
        <begin position="1"/>
        <end position="37"/>
    </location>
</feature>
<dbReference type="KEGG" id="agv:OJF2_30550"/>
<dbReference type="Gene3D" id="2.130.10.130">
    <property type="entry name" value="Integrin alpha, N-terminal"/>
    <property type="match status" value="2"/>
</dbReference>
<keyword evidence="1" id="KW-0732">Signal</keyword>
<protein>
    <submittedName>
        <fullName evidence="5">FG-GAP repeat protein</fullName>
    </submittedName>
</protein>
<keyword evidence="3" id="KW-0472">Membrane</keyword>